<dbReference type="InterPro" id="IPR001000">
    <property type="entry name" value="GH10_dom"/>
</dbReference>
<dbReference type="VEuPathDB" id="VectorBase:BGLB021642"/>
<keyword evidence="3" id="KW-0378">Hydrolase</keyword>
<evidence type="ECO:0000313" key="9">
    <source>
        <dbReference type="EnsemblMetazoa" id="BGLB021642-PA"/>
    </source>
</evidence>
<dbReference type="Pfam" id="PF02018">
    <property type="entry name" value="CBM_4_9"/>
    <property type="match status" value="1"/>
</dbReference>
<dbReference type="PANTHER" id="PTHR31490:SF1">
    <property type="entry name" value="ENDO-1,4-BETA-XYLANASE 1"/>
    <property type="match status" value="1"/>
</dbReference>
<keyword evidence="4" id="KW-0119">Carbohydrate metabolism</keyword>
<feature type="domain" description="GH10" evidence="7">
    <location>
        <begin position="163"/>
        <end position="278"/>
    </location>
</feature>
<dbReference type="KEGG" id="bgt:106051870"/>
<dbReference type="GO" id="GO:0031176">
    <property type="term" value="F:endo-1,4-beta-xylanase activity"/>
    <property type="evidence" value="ECO:0007669"/>
    <property type="project" value="UniProtKB-ARBA"/>
</dbReference>
<evidence type="ECO:0000259" key="7">
    <source>
        <dbReference type="Pfam" id="PF00331"/>
    </source>
</evidence>
<dbReference type="GO" id="GO:0000272">
    <property type="term" value="P:polysaccharide catabolic process"/>
    <property type="evidence" value="ECO:0007669"/>
    <property type="project" value="UniProtKB-KW"/>
</dbReference>
<organism evidence="9 10">
    <name type="scientific">Biomphalaria glabrata</name>
    <name type="common">Bloodfluke planorb</name>
    <name type="synonym">Freshwater snail</name>
    <dbReference type="NCBI Taxonomy" id="6526"/>
    <lineage>
        <taxon>Eukaryota</taxon>
        <taxon>Metazoa</taxon>
        <taxon>Spiralia</taxon>
        <taxon>Lophotrochozoa</taxon>
        <taxon>Mollusca</taxon>
        <taxon>Gastropoda</taxon>
        <taxon>Heterobranchia</taxon>
        <taxon>Euthyneura</taxon>
        <taxon>Panpulmonata</taxon>
        <taxon>Hygrophila</taxon>
        <taxon>Lymnaeoidea</taxon>
        <taxon>Planorbidae</taxon>
        <taxon>Biomphalaria</taxon>
    </lineage>
</organism>
<feature type="chain" id="PRO_5012609638" description="GH10 domain-containing protein" evidence="6">
    <location>
        <begin position="21"/>
        <end position="279"/>
    </location>
</feature>
<dbReference type="PANTHER" id="PTHR31490">
    <property type="entry name" value="GLYCOSYL HYDROLASE"/>
    <property type="match status" value="1"/>
</dbReference>
<dbReference type="AlphaFoldDB" id="A0A2C9KN81"/>
<dbReference type="Gene3D" id="2.60.120.260">
    <property type="entry name" value="Galactose-binding domain-like"/>
    <property type="match status" value="1"/>
</dbReference>
<feature type="domain" description="CBM-cenC" evidence="8">
    <location>
        <begin position="23"/>
        <end position="144"/>
    </location>
</feature>
<evidence type="ECO:0008006" key="11">
    <source>
        <dbReference type="Google" id="ProtNLM"/>
    </source>
</evidence>
<evidence type="ECO:0000256" key="6">
    <source>
        <dbReference type="SAM" id="SignalP"/>
    </source>
</evidence>
<evidence type="ECO:0000256" key="5">
    <source>
        <dbReference type="ARBA" id="ARBA00023326"/>
    </source>
</evidence>
<name>A0A2C9KN81_BIOGL</name>
<dbReference type="EnsemblMetazoa" id="BGLB021642-RA">
    <property type="protein sequence ID" value="BGLB021642-PA"/>
    <property type="gene ID" value="BGLB021642"/>
</dbReference>
<dbReference type="VEuPathDB" id="VectorBase:BGLAX_039792"/>
<reference evidence="9" key="1">
    <citation type="submission" date="2020-05" db="UniProtKB">
        <authorList>
            <consortium name="EnsemblMetazoa"/>
        </authorList>
    </citation>
    <scope>IDENTIFICATION</scope>
    <source>
        <strain evidence="9">BB02</strain>
    </source>
</reference>
<keyword evidence="6" id="KW-0732">Signal</keyword>
<accession>A0A2C9KN81</accession>
<feature type="signal peptide" evidence="6">
    <location>
        <begin position="1"/>
        <end position="20"/>
    </location>
</feature>
<protein>
    <recommendedName>
        <fullName evidence="11">GH10 domain-containing protein</fullName>
    </recommendedName>
</protein>
<dbReference type="InterPro" id="IPR017853">
    <property type="entry name" value="GH"/>
</dbReference>
<dbReference type="Proteomes" id="UP000076420">
    <property type="component" value="Unassembled WGS sequence"/>
</dbReference>
<evidence type="ECO:0000313" key="10">
    <source>
        <dbReference type="Proteomes" id="UP000076420"/>
    </source>
</evidence>
<comment type="similarity">
    <text evidence="1">Belongs to the glycosyl hydrolase 10 (cellulase F) family.</text>
</comment>
<sequence length="279" mass="31134">MFSFILTCVFVIWSLERSDGAPELLQNPGFENGTNHWNVGGFTAVAQTAVVHGGHAALKCSGRTQTWQGPSQDVVVKPGGQYAFSSFFKLAADVPGVSSQSVAIKIHFKFKDTGEDNFFQITNRPRIKAADGWVQLGADFLVPTREFQCDGQLLSSSLDSLIDHTKHLFGFGTQLRSDYIVSPDYKQLQNIIYYLFNWATIEEYKWTYNRGTREHPDFTMAVAATDELRKHGLNVRGHCMFWAVGGATQPSYVTAMSGQTLKDTVDEHIRYMTGITKGK</sequence>
<dbReference type="Gene3D" id="3.20.20.80">
    <property type="entry name" value="Glycosidases"/>
    <property type="match status" value="1"/>
</dbReference>
<evidence type="ECO:0000256" key="4">
    <source>
        <dbReference type="ARBA" id="ARBA00023277"/>
    </source>
</evidence>
<dbReference type="InterPro" id="IPR008979">
    <property type="entry name" value="Galactose-bd-like_sf"/>
</dbReference>
<evidence type="ECO:0000259" key="8">
    <source>
        <dbReference type="Pfam" id="PF02018"/>
    </source>
</evidence>
<gene>
    <name evidence="9" type="primary">106051870</name>
</gene>
<keyword evidence="2" id="KW-0677">Repeat</keyword>
<evidence type="ECO:0000256" key="3">
    <source>
        <dbReference type="ARBA" id="ARBA00022801"/>
    </source>
</evidence>
<evidence type="ECO:0000256" key="1">
    <source>
        <dbReference type="ARBA" id="ARBA00007495"/>
    </source>
</evidence>
<dbReference type="InterPro" id="IPR044846">
    <property type="entry name" value="GH10"/>
</dbReference>
<evidence type="ECO:0000256" key="2">
    <source>
        <dbReference type="ARBA" id="ARBA00022737"/>
    </source>
</evidence>
<dbReference type="SUPFAM" id="SSF49785">
    <property type="entry name" value="Galactose-binding domain-like"/>
    <property type="match status" value="1"/>
</dbReference>
<proteinExistence type="inferred from homology"/>
<dbReference type="SUPFAM" id="SSF51445">
    <property type="entry name" value="(Trans)glycosidases"/>
    <property type="match status" value="1"/>
</dbReference>
<dbReference type="InterPro" id="IPR003305">
    <property type="entry name" value="CenC_carb-bd"/>
</dbReference>
<keyword evidence="5" id="KW-0624">Polysaccharide degradation</keyword>
<dbReference type="Pfam" id="PF00331">
    <property type="entry name" value="Glyco_hydro_10"/>
    <property type="match status" value="1"/>
</dbReference>